<keyword evidence="2" id="KW-1185">Reference proteome</keyword>
<dbReference type="Gene3D" id="3.40.50.1820">
    <property type="entry name" value="alpha/beta hydrolase"/>
    <property type="match status" value="1"/>
</dbReference>
<comment type="caution">
    <text evidence="1">The sequence shown here is derived from an EMBL/GenBank/DDBJ whole genome shotgun (WGS) entry which is preliminary data.</text>
</comment>
<proteinExistence type="predicted"/>
<evidence type="ECO:0000313" key="1">
    <source>
        <dbReference type="EMBL" id="MFK2825677.1"/>
    </source>
</evidence>
<dbReference type="Proteomes" id="UP001619911">
    <property type="component" value="Unassembled WGS sequence"/>
</dbReference>
<dbReference type="RefSeq" id="WP_404316498.1">
    <property type="nucleotide sequence ID" value="NZ_JAUIYO010000004.1"/>
</dbReference>
<dbReference type="InterPro" id="IPR029058">
    <property type="entry name" value="AB_hydrolase_fold"/>
</dbReference>
<dbReference type="EMBL" id="JAUIYO010000004">
    <property type="protein sequence ID" value="MFK2825677.1"/>
    <property type="molecule type" value="Genomic_DNA"/>
</dbReference>
<dbReference type="Pfam" id="PF06028">
    <property type="entry name" value="DUF915"/>
    <property type="match status" value="1"/>
</dbReference>
<protein>
    <submittedName>
        <fullName evidence="1">Alpha/beta hydrolase</fullName>
    </submittedName>
</protein>
<sequence length="275" mass="30742">MRKLYKLIPAFLLIFSLIYISADSLWNAKTAHSKKTVLPSNVTVFVHGYKGSAASFQSMLERFENTHHFGKKGLICRVTADGRVLFDETADFTAGGRLFVQVIFENNRANFEDTSYWLSKALYALHKTYKLEEVNLVGHSMGGIMSVKFLEEYTRKPGYPFINKLVVIGSPFSGLKDKSYLKRNVGAAATDLMPHSAALQKLFKQKHLFPSDVQVLAIAGAGDQLVSIDSALSLEKIVPPRQFQKAIVSDQSITHSGLHESEEVDQLIGRFLWPN</sequence>
<organism evidence="1 2">
    <name type="scientific">Bacillus lumedeiriae</name>
    <dbReference type="NCBI Taxonomy" id="3058829"/>
    <lineage>
        <taxon>Bacteria</taxon>
        <taxon>Bacillati</taxon>
        <taxon>Bacillota</taxon>
        <taxon>Bacilli</taxon>
        <taxon>Bacillales</taxon>
        <taxon>Bacillaceae</taxon>
        <taxon>Bacillus</taxon>
    </lineage>
</organism>
<dbReference type="GO" id="GO:0016787">
    <property type="term" value="F:hydrolase activity"/>
    <property type="evidence" value="ECO:0007669"/>
    <property type="project" value="UniProtKB-KW"/>
</dbReference>
<dbReference type="SUPFAM" id="SSF53474">
    <property type="entry name" value="alpha/beta-Hydrolases"/>
    <property type="match status" value="1"/>
</dbReference>
<gene>
    <name evidence="1" type="ORF">QYG89_08285</name>
</gene>
<keyword evidence="1" id="KW-0378">Hydrolase</keyword>
<evidence type="ECO:0000313" key="2">
    <source>
        <dbReference type="Proteomes" id="UP001619911"/>
    </source>
</evidence>
<dbReference type="InterPro" id="IPR010315">
    <property type="entry name" value="DUF915_hydro-like"/>
</dbReference>
<reference evidence="1 2" key="1">
    <citation type="submission" date="2023-07" db="EMBL/GenBank/DDBJ databases">
        <title>Bacillus lucianemedeirus sp. nov, a new species isolated from an immunobiological production facility.</title>
        <authorList>
            <person name="Costa L.V."/>
            <person name="Miranda R.V.S.L."/>
            <person name="Brandao M.L.L."/>
            <person name="Reis C.M.F."/>
            <person name="Frazao A.M."/>
            <person name="Cruz F.V."/>
            <person name="Baio P.V.P."/>
            <person name="Veras J.F.C."/>
            <person name="Ramos J.N."/>
            <person name="Vieira V."/>
        </authorList>
    </citation>
    <scope>NUCLEOTIDE SEQUENCE [LARGE SCALE GENOMIC DNA]</scope>
    <source>
        <strain evidence="1 2">B190/17</strain>
    </source>
</reference>
<name>A0ABW8I866_9BACI</name>
<accession>A0ABW8I866</accession>